<evidence type="ECO:0000259" key="6">
    <source>
        <dbReference type="PROSITE" id="PS00624"/>
    </source>
</evidence>
<evidence type="ECO:0000313" key="7">
    <source>
        <dbReference type="EMBL" id="KAK7592888.1"/>
    </source>
</evidence>
<dbReference type="InterPro" id="IPR000172">
    <property type="entry name" value="GMC_OxRdtase_N"/>
</dbReference>
<feature type="domain" description="Glucose-methanol-choline oxidoreductase N-terminal" evidence="6">
    <location>
        <begin position="341"/>
        <end position="355"/>
    </location>
</feature>
<protein>
    <recommendedName>
        <fullName evidence="6">Glucose-methanol-choline oxidoreductase N-terminal domain-containing protein</fullName>
    </recommendedName>
</protein>
<evidence type="ECO:0000256" key="2">
    <source>
        <dbReference type="ARBA" id="ARBA00010790"/>
    </source>
</evidence>
<gene>
    <name evidence="7" type="ORF">V9T40_007640</name>
</gene>
<organism evidence="7 8">
    <name type="scientific">Parthenolecanium corni</name>
    <dbReference type="NCBI Taxonomy" id="536013"/>
    <lineage>
        <taxon>Eukaryota</taxon>
        <taxon>Metazoa</taxon>
        <taxon>Ecdysozoa</taxon>
        <taxon>Arthropoda</taxon>
        <taxon>Hexapoda</taxon>
        <taxon>Insecta</taxon>
        <taxon>Pterygota</taxon>
        <taxon>Neoptera</taxon>
        <taxon>Paraneoptera</taxon>
        <taxon>Hemiptera</taxon>
        <taxon>Sternorrhyncha</taxon>
        <taxon>Coccoidea</taxon>
        <taxon>Coccidae</taxon>
        <taxon>Parthenolecanium</taxon>
    </lineage>
</organism>
<comment type="similarity">
    <text evidence="2">Belongs to the GMC oxidoreductase family.</text>
</comment>
<reference evidence="7 8" key="1">
    <citation type="submission" date="2024-03" db="EMBL/GenBank/DDBJ databases">
        <title>Adaptation during the transition from Ophiocordyceps entomopathogen to insect associate is accompanied by gene loss and intensified selection.</title>
        <authorList>
            <person name="Ward C.M."/>
            <person name="Onetto C.A."/>
            <person name="Borneman A.R."/>
        </authorList>
    </citation>
    <scope>NUCLEOTIDE SEQUENCE [LARGE SCALE GENOMIC DNA]</scope>
    <source>
        <strain evidence="7">AWRI1</strain>
        <tissue evidence="7">Single Adult Female</tissue>
    </source>
</reference>
<sequence length="660" mass="73930">MLPVMDKIDRGGEFCSCGILHGTALLFDVNAEFKKFITETNESVQYLAWLVFLSSTSFTLTSSSDTVNPPDHGLKLCKPEYEFKYDFIVCGAGSAGAPLAARLSEDSRFNVLLLERGTDPGELTEVPIKWASNLKSPVDYQYVTEKDEYMFKGLKDDISSIPRGMLSGGCSSINVCLYLRGNRRDFDQWAEQGCTGWDYESVMKYFLKAEDYHGDPDFDARYHHQGGPLEVWPFVAPDPAIAVFSEGYRQLGIPEVPDLVGPSLLGFSSVDSTTKNGRRWSTFKAYIQPAASRANFFFARNVLVRRVIFDQWNTATGVEITAPNGNTCVIKAEREVILSLGAIGTPQVLMLSGIGPLERLEKVGIGQLVESPVGNYYQDHLSFIGMVMTDRKNRSQQEVSAESEKLIRDTYQLIQDGISTMGLTELIAFIDTTNSSQYPDIQLMLMRISHRTMTKALNGNHKLYNMCFIVFPNLHMFGLSQETADLFTQLNDLTDSIIIIVVLLDHRSTGYLELRSADPTEYPKIFPNFLRHKTEVDTMLRAIKFVQKLSETEALKEYGLKLEHLDYKNCSHTKPFSDEYWICAMEQIATGFYHPGSSARMGGVNDDTAVLTPRLQVKGVHGLRACDASSMPRMVSANPNASVIMMAEKLADMIKEDHEK</sequence>
<dbReference type="Proteomes" id="UP001367676">
    <property type="component" value="Unassembled WGS sequence"/>
</dbReference>
<evidence type="ECO:0000256" key="5">
    <source>
        <dbReference type="PIRSR" id="PIRSR000137-2"/>
    </source>
</evidence>
<evidence type="ECO:0000313" key="8">
    <source>
        <dbReference type="Proteomes" id="UP001367676"/>
    </source>
</evidence>
<dbReference type="PANTHER" id="PTHR11552">
    <property type="entry name" value="GLUCOSE-METHANOL-CHOLINE GMC OXIDOREDUCTASE"/>
    <property type="match status" value="1"/>
</dbReference>
<comment type="cofactor">
    <cofactor evidence="1 5">
        <name>FAD</name>
        <dbReference type="ChEBI" id="CHEBI:57692"/>
    </cofactor>
</comment>
<dbReference type="GO" id="GO:0050660">
    <property type="term" value="F:flavin adenine dinucleotide binding"/>
    <property type="evidence" value="ECO:0007669"/>
    <property type="project" value="InterPro"/>
</dbReference>
<proteinExistence type="inferred from homology"/>
<dbReference type="InterPro" id="IPR012132">
    <property type="entry name" value="GMC_OxRdtase"/>
</dbReference>
<dbReference type="GO" id="GO:0016614">
    <property type="term" value="F:oxidoreductase activity, acting on CH-OH group of donors"/>
    <property type="evidence" value="ECO:0007669"/>
    <property type="project" value="InterPro"/>
</dbReference>
<accession>A0AAN9TI09</accession>
<dbReference type="SUPFAM" id="SSF51905">
    <property type="entry name" value="FAD/NAD(P)-binding domain"/>
    <property type="match status" value="1"/>
</dbReference>
<dbReference type="AlphaFoldDB" id="A0AAN9TI09"/>
<dbReference type="InterPro" id="IPR036188">
    <property type="entry name" value="FAD/NAD-bd_sf"/>
</dbReference>
<keyword evidence="8" id="KW-1185">Reference proteome</keyword>
<feature type="binding site" evidence="5">
    <location>
        <position position="304"/>
    </location>
    <ligand>
        <name>FAD</name>
        <dbReference type="ChEBI" id="CHEBI:57692"/>
    </ligand>
</feature>
<dbReference type="InterPro" id="IPR007867">
    <property type="entry name" value="GMC_OxRtase_C"/>
</dbReference>
<dbReference type="SUPFAM" id="SSF54373">
    <property type="entry name" value="FAD-linked reductases, C-terminal domain"/>
    <property type="match status" value="1"/>
</dbReference>
<comment type="caution">
    <text evidence="7">The sequence shown here is derived from an EMBL/GenBank/DDBJ whole genome shotgun (WGS) entry which is preliminary data.</text>
</comment>
<dbReference type="Pfam" id="PF00732">
    <property type="entry name" value="GMC_oxred_N"/>
    <property type="match status" value="1"/>
</dbReference>
<dbReference type="EMBL" id="JBBCAQ010000020">
    <property type="protein sequence ID" value="KAK7592888.1"/>
    <property type="molecule type" value="Genomic_DNA"/>
</dbReference>
<name>A0AAN9TI09_9HEMI</name>
<keyword evidence="4 5" id="KW-0274">FAD</keyword>
<dbReference type="PROSITE" id="PS00624">
    <property type="entry name" value="GMC_OXRED_2"/>
    <property type="match status" value="1"/>
</dbReference>
<evidence type="ECO:0000256" key="4">
    <source>
        <dbReference type="ARBA" id="ARBA00022827"/>
    </source>
</evidence>
<evidence type="ECO:0000256" key="3">
    <source>
        <dbReference type="ARBA" id="ARBA00022630"/>
    </source>
</evidence>
<evidence type="ECO:0000256" key="1">
    <source>
        <dbReference type="ARBA" id="ARBA00001974"/>
    </source>
</evidence>
<keyword evidence="3" id="KW-0285">Flavoprotein</keyword>
<dbReference type="Gene3D" id="3.50.50.60">
    <property type="entry name" value="FAD/NAD(P)-binding domain"/>
    <property type="match status" value="1"/>
</dbReference>
<dbReference type="PIRSF" id="PIRSF000137">
    <property type="entry name" value="Alcohol_oxidase"/>
    <property type="match status" value="1"/>
</dbReference>
<dbReference type="Gene3D" id="3.30.560.10">
    <property type="entry name" value="Glucose Oxidase, domain 3"/>
    <property type="match status" value="1"/>
</dbReference>
<dbReference type="PANTHER" id="PTHR11552:SF147">
    <property type="entry name" value="CHOLINE DEHYDROGENASE, MITOCHONDRIAL"/>
    <property type="match status" value="1"/>
</dbReference>
<dbReference type="Pfam" id="PF05199">
    <property type="entry name" value="GMC_oxred_C"/>
    <property type="match status" value="1"/>
</dbReference>